<reference evidence="2 3" key="1">
    <citation type="submission" date="2019-12" db="EMBL/GenBank/DDBJ databases">
        <authorList>
            <person name="Yuan C.-G."/>
        </authorList>
    </citation>
    <scope>NUCLEOTIDE SEQUENCE [LARGE SCALE GENOMIC DNA]</scope>
    <source>
        <strain evidence="2 3">KCTC 23863</strain>
    </source>
</reference>
<feature type="transmembrane region" description="Helical" evidence="1">
    <location>
        <begin position="168"/>
        <end position="189"/>
    </location>
</feature>
<organism evidence="2 3">
    <name type="scientific">Microvirga makkahensis</name>
    <dbReference type="NCBI Taxonomy" id="1128670"/>
    <lineage>
        <taxon>Bacteria</taxon>
        <taxon>Pseudomonadati</taxon>
        <taxon>Pseudomonadota</taxon>
        <taxon>Alphaproteobacteria</taxon>
        <taxon>Hyphomicrobiales</taxon>
        <taxon>Methylobacteriaceae</taxon>
        <taxon>Microvirga</taxon>
    </lineage>
</organism>
<feature type="transmembrane region" description="Helical" evidence="1">
    <location>
        <begin position="270"/>
        <end position="291"/>
    </location>
</feature>
<dbReference type="PANTHER" id="PTHR20992:SF9">
    <property type="entry name" value="AT15442P-RELATED"/>
    <property type="match status" value="1"/>
</dbReference>
<feature type="transmembrane region" description="Helical" evidence="1">
    <location>
        <begin position="134"/>
        <end position="156"/>
    </location>
</feature>
<dbReference type="Proteomes" id="UP000436483">
    <property type="component" value="Unassembled WGS sequence"/>
</dbReference>
<feature type="transmembrane region" description="Helical" evidence="1">
    <location>
        <begin position="303"/>
        <end position="325"/>
    </location>
</feature>
<evidence type="ECO:0000313" key="2">
    <source>
        <dbReference type="EMBL" id="MXQ11746.1"/>
    </source>
</evidence>
<gene>
    <name evidence="2" type="ORF">GR328_09810</name>
</gene>
<feature type="transmembrane region" description="Helical" evidence="1">
    <location>
        <begin position="107"/>
        <end position="128"/>
    </location>
</feature>
<proteinExistence type="predicted"/>
<dbReference type="AlphaFoldDB" id="A0A7X3MRD9"/>
<evidence type="ECO:0000313" key="3">
    <source>
        <dbReference type="Proteomes" id="UP000436483"/>
    </source>
</evidence>
<keyword evidence="1" id="KW-0812">Transmembrane</keyword>
<keyword evidence="1" id="KW-0472">Membrane</keyword>
<reference evidence="2 3" key="2">
    <citation type="submission" date="2020-01" db="EMBL/GenBank/DDBJ databases">
        <title>Microvirga sp. nov., an arsenate reduction bacterium isolated from Tibet hotspring sediments.</title>
        <authorList>
            <person name="Xian W.-D."/>
            <person name="Li W.-J."/>
        </authorList>
    </citation>
    <scope>NUCLEOTIDE SEQUENCE [LARGE SCALE GENOMIC DNA]</scope>
    <source>
        <strain evidence="2 3">KCTC 23863</strain>
    </source>
</reference>
<dbReference type="PANTHER" id="PTHR20992">
    <property type="entry name" value="AT15442P-RELATED"/>
    <property type="match status" value="1"/>
</dbReference>
<dbReference type="RefSeq" id="WP_160884321.1">
    <property type="nucleotide sequence ID" value="NZ_WURB01000005.1"/>
</dbReference>
<dbReference type="EMBL" id="WURB01000005">
    <property type="protein sequence ID" value="MXQ11746.1"/>
    <property type="molecule type" value="Genomic_DNA"/>
</dbReference>
<comment type="caution">
    <text evidence="2">The sequence shown here is derived from an EMBL/GenBank/DDBJ whole genome shotgun (WGS) entry which is preliminary data.</text>
</comment>
<name>A0A7X3MRD9_9HYPH</name>
<dbReference type="OrthoDB" id="847959at2"/>
<feature type="transmembrane region" description="Helical" evidence="1">
    <location>
        <begin position="201"/>
        <end position="223"/>
    </location>
</feature>
<sequence>MRQMIVRVPRGQGGQVVSLARMHKGRNLSYFEAEAEEGPCDVVLVHVPNTQVEALLDELDGIPDLHLTLIPRGVITLRPPASQAPEQVVDVAHRSPIEIYLGGLQSVGSWTGFLGYAVAAGIVVWIGLFTNTVYLLTAAMLIAPFAGPAMNSALATARGDVALLGRSVLRYFVALAVAILVAWGLSWAMSQRIASEQMISTSMISSVTVLLPLVAGAAGALNLSQSDRSSLVSGAATGMLVAASLAPPAGTIGMASAIGEWDLVKSGAFILLLQLVGINLSGTIVFRLFGLSPKGVRYVRGRAWLGITAWSASLAAVVALLTWQFSSSPNLQRSTQAQHAAAVVQEAINASGLAKPVRVSADFTRADIPGQNTLLVEAYVQASRADEKQRIEQDLSSAIQSRLKSQFNVTPLVDLTVLTPSEP</sequence>
<feature type="transmembrane region" description="Helical" evidence="1">
    <location>
        <begin position="235"/>
        <end position="258"/>
    </location>
</feature>
<dbReference type="InterPro" id="IPR005240">
    <property type="entry name" value="DUF389"/>
</dbReference>
<dbReference type="Pfam" id="PF04087">
    <property type="entry name" value="DUF389"/>
    <property type="match status" value="1"/>
</dbReference>
<protein>
    <submittedName>
        <fullName evidence="2">DUF389 domain-containing protein</fullName>
    </submittedName>
</protein>
<keyword evidence="3" id="KW-1185">Reference proteome</keyword>
<evidence type="ECO:0000256" key="1">
    <source>
        <dbReference type="SAM" id="Phobius"/>
    </source>
</evidence>
<keyword evidence="1" id="KW-1133">Transmembrane helix</keyword>
<accession>A0A7X3MRD9</accession>